<comment type="caution">
    <text evidence="2">The sequence shown here is derived from an EMBL/GenBank/DDBJ whole genome shotgun (WGS) entry which is preliminary data.</text>
</comment>
<evidence type="ECO:0000313" key="3">
    <source>
        <dbReference type="Proteomes" id="UP001153678"/>
    </source>
</evidence>
<evidence type="ECO:0000313" key="2">
    <source>
        <dbReference type="EMBL" id="CAI2176861.1"/>
    </source>
</evidence>
<proteinExistence type="predicted"/>
<sequence length="117" mass="13826">MAKNILSNKEAIAIKTKNDVKKEKLDKSHELKKERLKIEQERLAYKKEHKKKRIKIEYDLKSSQVFDDSDNESNNSDSEEELLNAEDDEIILLGLYTLLDSHYLELRFRSNITKSQE</sequence>
<reference evidence="2" key="1">
    <citation type="submission" date="2022-08" db="EMBL/GenBank/DDBJ databases">
        <authorList>
            <person name="Kallberg Y."/>
            <person name="Tangrot J."/>
            <person name="Rosling A."/>
        </authorList>
    </citation>
    <scope>NUCLEOTIDE SEQUENCE</scope>
    <source>
        <strain evidence="2">Wild A</strain>
    </source>
</reference>
<protein>
    <submittedName>
        <fullName evidence="2">10805_t:CDS:1</fullName>
    </submittedName>
</protein>
<dbReference type="Proteomes" id="UP001153678">
    <property type="component" value="Unassembled WGS sequence"/>
</dbReference>
<dbReference type="AlphaFoldDB" id="A0A9W4SQ76"/>
<dbReference type="EMBL" id="CAMKVN010001568">
    <property type="protein sequence ID" value="CAI2176861.1"/>
    <property type="molecule type" value="Genomic_DNA"/>
</dbReference>
<gene>
    <name evidence="2" type="ORF">FWILDA_LOCUS7797</name>
</gene>
<accession>A0A9W4SQ76</accession>
<name>A0A9W4SQ76_9GLOM</name>
<feature type="coiled-coil region" evidence="1">
    <location>
        <begin position="21"/>
        <end position="48"/>
    </location>
</feature>
<keyword evidence="3" id="KW-1185">Reference proteome</keyword>
<evidence type="ECO:0000256" key="1">
    <source>
        <dbReference type="SAM" id="Coils"/>
    </source>
</evidence>
<keyword evidence="1" id="KW-0175">Coiled coil</keyword>
<organism evidence="2 3">
    <name type="scientific">Funneliformis geosporum</name>
    <dbReference type="NCBI Taxonomy" id="1117311"/>
    <lineage>
        <taxon>Eukaryota</taxon>
        <taxon>Fungi</taxon>
        <taxon>Fungi incertae sedis</taxon>
        <taxon>Mucoromycota</taxon>
        <taxon>Glomeromycotina</taxon>
        <taxon>Glomeromycetes</taxon>
        <taxon>Glomerales</taxon>
        <taxon>Glomeraceae</taxon>
        <taxon>Funneliformis</taxon>
    </lineage>
</organism>